<evidence type="ECO:0000256" key="6">
    <source>
        <dbReference type="ARBA" id="ARBA00022960"/>
    </source>
</evidence>
<dbReference type="InterPro" id="IPR018480">
    <property type="entry name" value="PNAcMuramoyl-5peptid_Trfase_CS"/>
</dbReference>
<dbReference type="GO" id="GO:0016740">
    <property type="term" value="F:transferase activity"/>
    <property type="evidence" value="ECO:0007669"/>
    <property type="project" value="UniProtKB-KW"/>
</dbReference>
<keyword evidence="11 12" id="KW-0961">Cell wall biogenesis/degradation</keyword>
<evidence type="ECO:0000256" key="10">
    <source>
        <dbReference type="ARBA" id="ARBA00023306"/>
    </source>
</evidence>
<feature type="transmembrane region" description="Helical" evidence="12">
    <location>
        <begin position="252"/>
        <end position="271"/>
    </location>
</feature>
<dbReference type="Pfam" id="PF10555">
    <property type="entry name" value="MraY_sig1"/>
    <property type="match status" value="1"/>
</dbReference>
<keyword evidence="12" id="KW-0460">Magnesium</keyword>
<accession>A0ABV2TDU8</accession>
<dbReference type="PROSITE" id="PS01348">
    <property type="entry name" value="MRAY_2"/>
    <property type="match status" value="1"/>
</dbReference>
<proteinExistence type="inferred from homology"/>
<feature type="transmembrane region" description="Helical" evidence="12">
    <location>
        <begin position="342"/>
        <end position="365"/>
    </location>
</feature>
<comment type="caution">
    <text evidence="14">The sequence shown here is derived from an EMBL/GenBank/DDBJ whole genome shotgun (WGS) entry which is preliminary data.</text>
</comment>
<feature type="transmembrane region" description="Helical" evidence="12">
    <location>
        <begin position="225"/>
        <end position="245"/>
    </location>
</feature>
<dbReference type="InterPro" id="IPR003524">
    <property type="entry name" value="PNAcMuramoyl-5peptid_Trfase"/>
</dbReference>
<dbReference type="PANTHER" id="PTHR22926:SF5">
    <property type="entry name" value="PHOSPHO-N-ACETYLMURAMOYL-PENTAPEPTIDE-TRANSFERASE HOMOLOG"/>
    <property type="match status" value="1"/>
</dbReference>
<sequence length="418" mass="46586">MLYYFFDYLKTLNYNIAGGGMFQFITFRVTMALLLSLVISLLLGKRIVRYLQRKQIGETIRELGLAGENTKKGTPTMGGLIILTAIIIPTLLFARVLNVYILLILLSTIWLGIIGFIDDYIKVFKKNKEGLAGRFKIMGQVGLGLIIGTTLYFNDNVLISRELIGAKKLSANERPVSSSERVTKDGHRFVDVKTPITTIPFVKNHEFNYSKLISWMGPNAEKYTFIPYILIVIFIITAVSNGANITDGLDGLATGVSAIIGVCLGIFAYVSGNIQFAEYLNIMYIPNLGELSIFIAAFVGACVGFLWYNAYPAQVFMGDTGSLAIGGIIASLAIIVRKELLIPIFCGVFLVELVSVMLQVGYFKYTKKKYGEGRRILLMSPLHHHYQKLGYHESKIAVRFWIITIVCVVFSIATLKMR</sequence>
<evidence type="ECO:0000313" key="14">
    <source>
        <dbReference type="EMBL" id="MET7001187.1"/>
    </source>
</evidence>
<evidence type="ECO:0000256" key="13">
    <source>
        <dbReference type="NCBIfam" id="TIGR00445"/>
    </source>
</evidence>
<organism evidence="14 15">
    <name type="scientific">Chitinophaga defluvii</name>
    <dbReference type="NCBI Taxonomy" id="3163343"/>
    <lineage>
        <taxon>Bacteria</taxon>
        <taxon>Pseudomonadati</taxon>
        <taxon>Bacteroidota</taxon>
        <taxon>Chitinophagia</taxon>
        <taxon>Chitinophagales</taxon>
        <taxon>Chitinophagaceae</taxon>
        <taxon>Chitinophaga</taxon>
    </lineage>
</organism>
<feature type="transmembrane region" description="Helical" evidence="12">
    <location>
        <begin position="396"/>
        <end position="415"/>
    </location>
</feature>
<dbReference type="Pfam" id="PF00953">
    <property type="entry name" value="Glycos_transf_4"/>
    <property type="match status" value="1"/>
</dbReference>
<keyword evidence="10 12" id="KW-0131">Cell cycle</keyword>
<feature type="transmembrane region" description="Helical" evidence="12">
    <location>
        <begin position="291"/>
        <end position="308"/>
    </location>
</feature>
<keyword evidence="5 12" id="KW-0812">Transmembrane</keyword>
<dbReference type="InterPro" id="IPR000715">
    <property type="entry name" value="Glycosyl_transferase_4"/>
</dbReference>
<evidence type="ECO:0000256" key="11">
    <source>
        <dbReference type="ARBA" id="ARBA00023316"/>
    </source>
</evidence>
<feature type="transmembrane region" description="Helical" evidence="12">
    <location>
        <begin position="133"/>
        <end position="153"/>
    </location>
</feature>
<evidence type="ECO:0000256" key="9">
    <source>
        <dbReference type="ARBA" id="ARBA00023136"/>
    </source>
</evidence>
<dbReference type="EC" id="2.7.8.13" evidence="12 13"/>
<comment type="pathway">
    <text evidence="12">Cell wall biogenesis; peptidoglycan biosynthesis.</text>
</comment>
<comment type="cofactor">
    <cofactor evidence="12">
        <name>Mg(2+)</name>
        <dbReference type="ChEBI" id="CHEBI:18420"/>
    </cofactor>
</comment>
<keyword evidence="4 12" id="KW-0808">Transferase</keyword>
<keyword evidence="8 12" id="KW-1133">Transmembrane helix</keyword>
<dbReference type="CDD" id="cd06852">
    <property type="entry name" value="GT_MraY"/>
    <property type="match status" value="1"/>
</dbReference>
<evidence type="ECO:0000313" key="15">
    <source>
        <dbReference type="Proteomes" id="UP001549749"/>
    </source>
</evidence>
<keyword evidence="7 12" id="KW-0573">Peptidoglycan synthesis</keyword>
<dbReference type="RefSeq" id="WP_354663760.1">
    <property type="nucleotide sequence ID" value="NZ_JBEXAC010000003.1"/>
</dbReference>
<name>A0ABV2TDU8_9BACT</name>
<evidence type="ECO:0000256" key="7">
    <source>
        <dbReference type="ARBA" id="ARBA00022984"/>
    </source>
</evidence>
<keyword evidence="6 12" id="KW-0133">Cell shape</keyword>
<keyword evidence="12" id="KW-1003">Cell membrane</keyword>
<comment type="catalytic activity">
    <reaction evidence="12">
        <text>UDP-N-acetyl-alpha-D-muramoyl-L-alanyl-gamma-D-glutamyl-meso-2,6-diaminopimeloyl-D-alanyl-D-alanine + di-trans,octa-cis-undecaprenyl phosphate = di-trans,octa-cis-undecaprenyl diphospho-N-acetyl-alpha-D-muramoyl-L-alanyl-D-glutamyl-meso-2,6-diaminopimeloyl-D-alanyl-D-alanine + UMP</text>
        <dbReference type="Rhea" id="RHEA:28386"/>
        <dbReference type="ChEBI" id="CHEBI:57865"/>
        <dbReference type="ChEBI" id="CHEBI:60392"/>
        <dbReference type="ChEBI" id="CHEBI:61386"/>
        <dbReference type="ChEBI" id="CHEBI:61387"/>
        <dbReference type="EC" id="2.7.8.13"/>
    </reaction>
</comment>
<evidence type="ECO:0000256" key="3">
    <source>
        <dbReference type="ARBA" id="ARBA00022618"/>
    </source>
</evidence>
<evidence type="ECO:0000256" key="8">
    <source>
        <dbReference type="ARBA" id="ARBA00022989"/>
    </source>
</evidence>
<gene>
    <name evidence="12 14" type="primary">mraY</name>
    <name evidence="14" type="ORF">ABR189_27645</name>
</gene>
<protein>
    <recommendedName>
        <fullName evidence="12 13">Phospho-N-acetylmuramoyl-pentapeptide-transferase</fullName>
        <ecNumber evidence="12 13">2.7.8.13</ecNumber>
    </recommendedName>
    <alternativeName>
        <fullName evidence="12">UDP-MurNAc-pentapeptide phosphotransferase</fullName>
    </alternativeName>
</protein>
<dbReference type="Proteomes" id="UP001549749">
    <property type="component" value="Unassembled WGS sequence"/>
</dbReference>
<feature type="transmembrane region" description="Helical" evidence="12">
    <location>
        <begin position="315"/>
        <end position="336"/>
    </location>
</feature>
<feature type="transmembrane region" description="Helical" evidence="12">
    <location>
        <begin position="100"/>
        <end position="121"/>
    </location>
</feature>
<dbReference type="HAMAP" id="MF_00038">
    <property type="entry name" value="MraY"/>
    <property type="match status" value="1"/>
</dbReference>
<keyword evidence="12" id="KW-0479">Metal-binding</keyword>
<dbReference type="EMBL" id="JBEXAC010000003">
    <property type="protein sequence ID" value="MET7001187.1"/>
    <property type="molecule type" value="Genomic_DNA"/>
</dbReference>
<dbReference type="NCBIfam" id="TIGR00445">
    <property type="entry name" value="mraY"/>
    <property type="match status" value="1"/>
</dbReference>
<dbReference type="PROSITE" id="PS01347">
    <property type="entry name" value="MRAY_1"/>
    <property type="match status" value="1"/>
</dbReference>
<comment type="subcellular location">
    <subcellularLocation>
        <location evidence="12">Cell membrane</location>
        <topology evidence="12">Multi-pass membrane protein</topology>
    </subcellularLocation>
    <subcellularLocation>
        <location evidence="1">Membrane</location>
        <topology evidence="1">Multi-pass membrane protein</topology>
    </subcellularLocation>
</comment>
<evidence type="ECO:0000256" key="1">
    <source>
        <dbReference type="ARBA" id="ARBA00004141"/>
    </source>
</evidence>
<comment type="function">
    <text evidence="12">Catalyzes the initial step of the lipid cycle reactions in the biosynthesis of the cell wall peptidoglycan: transfers peptidoglycan precursor phospho-MurNAc-pentapeptide from UDP-MurNAc-pentapeptide onto the lipid carrier undecaprenyl phosphate, yielding undecaprenyl-pyrophosphoryl-MurNAc-pentapeptide, known as lipid I.</text>
</comment>
<evidence type="ECO:0000256" key="2">
    <source>
        <dbReference type="ARBA" id="ARBA00005583"/>
    </source>
</evidence>
<feature type="transmembrane region" description="Helical" evidence="12">
    <location>
        <begin position="20"/>
        <end position="44"/>
    </location>
</feature>
<keyword evidence="3 12" id="KW-0132">Cell division</keyword>
<dbReference type="PANTHER" id="PTHR22926">
    <property type="entry name" value="PHOSPHO-N-ACETYLMURAMOYL-PENTAPEPTIDE-TRANSFERASE"/>
    <property type="match status" value="1"/>
</dbReference>
<keyword evidence="15" id="KW-1185">Reference proteome</keyword>
<evidence type="ECO:0000256" key="12">
    <source>
        <dbReference type="HAMAP-Rule" id="MF_00038"/>
    </source>
</evidence>
<comment type="similarity">
    <text evidence="2 12">Belongs to the glycosyltransferase 4 family. MraY subfamily.</text>
</comment>
<reference evidence="14 15" key="1">
    <citation type="submission" date="2024-06" db="EMBL/GenBank/DDBJ databases">
        <title>Chitinophaga defluvii sp. nov., isolated from municipal sewage.</title>
        <authorList>
            <person name="Zhang L."/>
        </authorList>
    </citation>
    <scope>NUCLEOTIDE SEQUENCE [LARGE SCALE GENOMIC DNA]</scope>
    <source>
        <strain evidence="14 15">H8</strain>
    </source>
</reference>
<evidence type="ECO:0000256" key="4">
    <source>
        <dbReference type="ARBA" id="ARBA00022679"/>
    </source>
</evidence>
<keyword evidence="9 12" id="KW-0472">Membrane</keyword>
<evidence type="ECO:0000256" key="5">
    <source>
        <dbReference type="ARBA" id="ARBA00022692"/>
    </source>
</evidence>